<protein>
    <submittedName>
        <fullName evidence="1">Uncharacterized protein</fullName>
    </submittedName>
</protein>
<dbReference type="Proteomes" id="UP001220010">
    <property type="component" value="Unassembled WGS sequence"/>
</dbReference>
<evidence type="ECO:0000313" key="1">
    <source>
        <dbReference type="EMBL" id="MDF0591638.1"/>
    </source>
</evidence>
<reference evidence="1 2" key="1">
    <citation type="submission" date="2023-03" db="EMBL/GenBank/DDBJ databases">
        <title>WGS of Methanotrichaceae archaeon Mx.</title>
        <authorList>
            <person name="Sorokin D.Y."/>
            <person name="Merkel A.Y."/>
        </authorList>
    </citation>
    <scope>NUCLEOTIDE SEQUENCE [LARGE SCALE GENOMIC DNA]</scope>
    <source>
        <strain evidence="1 2">Mx</strain>
    </source>
</reference>
<comment type="caution">
    <text evidence="1">The sequence shown here is derived from an EMBL/GenBank/DDBJ whole genome shotgun (WGS) entry which is preliminary data.</text>
</comment>
<evidence type="ECO:0000313" key="2">
    <source>
        <dbReference type="Proteomes" id="UP001220010"/>
    </source>
</evidence>
<dbReference type="EMBL" id="JARFPK010000052">
    <property type="protein sequence ID" value="MDF0591638.1"/>
    <property type="molecule type" value="Genomic_DNA"/>
</dbReference>
<sequence length="275" mass="30382">MIFPADYKYVGVADEARPGDPIYFSTRYLIHFAEEVIIYQVEQYSGEGLMRSAVSMEPIAAGSEILVYPEKVDTRDRTGLIELASSLCQGPVNTVIFKGGDEHVTFVHDPDPGAITEIEVLDVVPPNPSWLVSVIEILEDAGLFGDLALKFKERLLDLRQFEGDDVYFPCTASGLGKSLDRDRVDIDDPLIVGCDISREVFSEVYPGRAFRFINTCPLSNDWLAPTGPFITRCCRSERRGVVMVGGHLGVVVHWGDGPPEIGEAIRCLGEELKRG</sequence>
<name>A0ABT5XAD6_9EURY</name>
<gene>
    <name evidence="1" type="ORF">P0O15_10760</name>
</gene>
<dbReference type="Pfam" id="PF24830">
    <property type="entry name" value="DUF7714"/>
    <property type="match status" value="1"/>
</dbReference>
<organism evidence="1 2">
    <name type="scientific">Candidatus Methanocrinis natronophilus</name>
    <dbReference type="NCBI Taxonomy" id="3033396"/>
    <lineage>
        <taxon>Archaea</taxon>
        <taxon>Methanobacteriati</taxon>
        <taxon>Methanobacteriota</taxon>
        <taxon>Stenosarchaea group</taxon>
        <taxon>Methanomicrobia</taxon>
        <taxon>Methanotrichales</taxon>
        <taxon>Methanotrichaceae</taxon>
        <taxon>Methanocrinis</taxon>
    </lineage>
</organism>
<keyword evidence="2" id="KW-1185">Reference proteome</keyword>
<proteinExistence type="predicted"/>
<dbReference type="RefSeq" id="WP_316967365.1">
    <property type="nucleotide sequence ID" value="NZ_JARFPK010000052.1"/>
</dbReference>
<dbReference type="InterPro" id="IPR056131">
    <property type="entry name" value="DUF7714"/>
</dbReference>
<accession>A0ABT5XAD6</accession>